<evidence type="ECO:0000256" key="4">
    <source>
        <dbReference type="ARBA" id="ARBA00022837"/>
    </source>
</evidence>
<dbReference type="SMART" id="SM00112">
    <property type="entry name" value="CA"/>
    <property type="match status" value="1"/>
</dbReference>
<organism evidence="11 12">
    <name type="scientific">Rotaria magnacalcarata</name>
    <dbReference type="NCBI Taxonomy" id="392030"/>
    <lineage>
        <taxon>Eukaryota</taxon>
        <taxon>Metazoa</taxon>
        <taxon>Spiralia</taxon>
        <taxon>Gnathifera</taxon>
        <taxon>Rotifera</taxon>
        <taxon>Eurotatoria</taxon>
        <taxon>Bdelloidea</taxon>
        <taxon>Philodinida</taxon>
        <taxon>Philodinidae</taxon>
        <taxon>Rotaria</taxon>
    </lineage>
</organism>
<feature type="domain" description="Cadherin" evidence="9">
    <location>
        <begin position="45"/>
        <end position="152"/>
    </location>
</feature>
<dbReference type="EMBL" id="CAJOBJ010339737">
    <property type="protein sequence ID" value="CAF5193623.1"/>
    <property type="molecule type" value="Genomic_DNA"/>
</dbReference>
<dbReference type="PROSITE" id="PS50268">
    <property type="entry name" value="CADHERIN_2"/>
    <property type="match status" value="1"/>
</dbReference>
<comment type="subcellular location">
    <subcellularLocation>
        <location evidence="1">Membrane</location>
        <topology evidence="1">Single-pass membrane protein</topology>
    </subcellularLocation>
</comment>
<evidence type="ECO:0000259" key="9">
    <source>
        <dbReference type="PROSITE" id="PS50268"/>
    </source>
</evidence>
<dbReference type="GO" id="GO:0007156">
    <property type="term" value="P:homophilic cell adhesion via plasma membrane adhesion molecules"/>
    <property type="evidence" value="ECO:0007669"/>
    <property type="project" value="InterPro"/>
</dbReference>
<keyword evidence="6" id="KW-0472">Membrane</keyword>
<comment type="caution">
    <text evidence="11">The sequence shown here is derived from an EMBL/GenBank/DDBJ whole genome shotgun (WGS) entry which is preliminary data.</text>
</comment>
<gene>
    <name evidence="10" type="ORF">BYL167_LOCUS64952</name>
    <name evidence="11" type="ORF">GIL414_LOCUS73940</name>
</gene>
<dbReference type="PANTHER" id="PTHR24028:SF328">
    <property type="entry name" value="CADHERIN-3"/>
    <property type="match status" value="1"/>
</dbReference>
<dbReference type="Proteomes" id="UP000681720">
    <property type="component" value="Unassembled WGS sequence"/>
</dbReference>
<evidence type="ECO:0000256" key="8">
    <source>
        <dbReference type="PROSITE-ProRule" id="PRU00043"/>
    </source>
</evidence>
<keyword evidence="4 8" id="KW-0106">Calcium</keyword>
<name>A0A8S3I6A4_9BILA</name>
<accession>A0A8S3I6A4</accession>
<dbReference type="Proteomes" id="UP000681967">
    <property type="component" value="Unassembled WGS sequence"/>
</dbReference>
<dbReference type="GO" id="GO:0005886">
    <property type="term" value="C:plasma membrane"/>
    <property type="evidence" value="ECO:0007669"/>
    <property type="project" value="InterPro"/>
</dbReference>
<feature type="non-terminal residue" evidence="11">
    <location>
        <position position="1"/>
    </location>
</feature>
<evidence type="ECO:0000256" key="1">
    <source>
        <dbReference type="ARBA" id="ARBA00004167"/>
    </source>
</evidence>
<dbReference type="GO" id="GO:0005509">
    <property type="term" value="F:calcium ion binding"/>
    <property type="evidence" value="ECO:0007669"/>
    <property type="project" value="UniProtKB-UniRule"/>
</dbReference>
<dbReference type="PRINTS" id="PR00205">
    <property type="entry name" value="CADHERIN"/>
</dbReference>
<proteinExistence type="predicted"/>
<reference evidence="11" key="1">
    <citation type="submission" date="2021-02" db="EMBL/GenBank/DDBJ databases">
        <authorList>
            <person name="Nowell W R."/>
        </authorList>
    </citation>
    <scope>NUCLEOTIDE SEQUENCE</scope>
</reference>
<keyword evidence="7" id="KW-0325">Glycoprotein</keyword>
<dbReference type="InterPro" id="IPR020894">
    <property type="entry name" value="Cadherin_CS"/>
</dbReference>
<dbReference type="AlphaFoldDB" id="A0A8S3I6A4"/>
<keyword evidence="5" id="KW-1133">Transmembrane helix</keyword>
<dbReference type="CDD" id="cd11304">
    <property type="entry name" value="Cadherin_repeat"/>
    <property type="match status" value="1"/>
</dbReference>
<keyword evidence="3" id="KW-0677">Repeat</keyword>
<protein>
    <recommendedName>
        <fullName evidence="9">Cadherin domain-containing protein</fullName>
    </recommendedName>
</protein>
<evidence type="ECO:0000256" key="6">
    <source>
        <dbReference type="ARBA" id="ARBA00023136"/>
    </source>
</evidence>
<evidence type="ECO:0000313" key="11">
    <source>
        <dbReference type="EMBL" id="CAF5193623.1"/>
    </source>
</evidence>
<dbReference type="InterPro" id="IPR050174">
    <property type="entry name" value="Protocadherin/Cadherin-CA"/>
</dbReference>
<evidence type="ECO:0000256" key="5">
    <source>
        <dbReference type="ARBA" id="ARBA00022989"/>
    </source>
</evidence>
<dbReference type="InterPro" id="IPR015919">
    <property type="entry name" value="Cadherin-like_sf"/>
</dbReference>
<sequence>ELICTHRHSQCKFLLKIFELFHEKLYHIPIIIEDVNDHQPIFPYNSSEIELHISENSPPYQSKLFIQQAYDQDQIDNENQLKYKLKNFDENFPFMLEINDDLSNRLVLILIEGLDRETIDSYNCTLYVTDTGGHHAQLYIKIIIDDVNDQSPM</sequence>
<dbReference type="InterPro" id="IPR002126">
    <property type="entry name" value="Cadherin-like_dom"/>
</dbReference>
<evidence type="ECO:0000313" key="12">
    <source>
        <dbReference type="Proteomes" id="UP000681720"/>
    </source>
</evidence>
<keyword evidence="2" id="KW-0812">Transmembrane</keyword>
<dbReference type="PANTHER" id="PTHR24028">
    <property type="entry name" value="CADHERIN-87A"/>
    <property type="match status" value="1"/>
</dbReference>
<dbReference type="PROSITE" id="PS00232">
    <property type="entry name" value="CADHERIN_1"/>
    <property type="match status" value="1"/>
</dbReference>
<evidence type="ECO:0000313" key="10">
    <source>
        <dbReference type="EMBL" id="CAF5105688.1"/>
    </source>
</evidence>
<evidence type="ECO:0000256" key="3">
    <source>
        <dbReference type="ARBA" id="ARBA00022737"/>
    </source>
</evidence>
<dbReference type="SUPFAM" id="SSF49313">
    <property type="entry name" value="Cadherin-like"/>
    <property type="match status" value="1"/>
</dbReference>
<evidence type="ECO:0000256" key="7">
    <source>
        <dbReference type="ARBA" id="ARBA00023180"/>
    </source>
</evidence>
<dbReference type="EMBL" id="CAJOBH010239949">
    <property type="protein sequence ID" value="CAF5105688.1"/>
    <property type="molecule type" value="Genomic_DNA"/>
</dbReference>
<dbReference type="Gene3D" id="2.60.40.60">
    <property type="entry name" value="Cadherins"/>
    <property type="match status" value="1"/>
</dbReference>
<evidence type="ECO:0000256" key="2">
    <source>
        <dbReference type="ARBA" id="ARBA00022692"/>
    </source>
</evidence>